<dbReference type="InterPro" id="IPR057369">
    <property type="entry name" value="VG15"/>
</dbReference>
<dbReference type="EMBL" id="PJNB01000001">
    <property type="protein sequence ID" value="PKW15935.1"/>
    <property type="molecule type" value="Genomic_DNA"/>
</dbReference>
<dbReference type="STRING" id="994479.GCA_000194155_03500"/>
<protein>
    <recommendedName>
        <fullName evidence="3">Phage Mu protein F like protein</fullName>
    </recommendedName>
</protein>
<sequence length="345" mass="37465">MTAPAIERAALGRDHQDATQLIVRRAADEVQRAWREVAPDALASAYPEAIEPAFVRAVGSAQVAAAALAGGFVDQALADTDEGAVASVVPASFGGVTAGGMSLDWLAKALHLWLLEQLLAGMSPMDAHQAGLRRALTYASTEISDAARSAVQIAETAHPGAAGHERVVRLPACDRCVVLAGKFYRYSTGFLRHPRCDCTMVPVSRAEWRDGKPGTEPGALFEQMSEAEQNRRFGTANAETIRMGGDIAQVVNARSGMATVKSFGRTLQVTTTGTTKRALYGGYEIRPDGSLRRRTDAELHKEPGRRYRTTKAPRLTPGEIFRLGDEFGWGREELVRQLRRYAYLR</sequence>
<keyword evidence="2" id="KW-1185">Reference proteome</keyword>
<dbReference type="Pfam" id="PF25310">
    <property type="entry name" value="VG15"/>
    <property type="match status" value="1"/>
</dbReference>
<evidence type="ECO:0008006" key="3">
    <source>
        <dbReference type="Google" id="ProtNLM"/>
    </source>
</evidence>
<name>A0A2N3XZ32_SACSN</name>
<gene>
    <name evidence="1" type="ORF">A8926_3717</name>
</gene>
<dbReference type="OrthoDB" id="3267958at2"/>
<accession>A0A2N3XZ32</accession>
<dbReference type="Proteomes" id="UP000233786">
    <property type="component" value="Unassembled WGS sequence"/>
</dbReference>
<proteinExistence type="predicted"/>
<dbReference type="RefSeq" id="WP_010696601.1">
    <property type="nucleotide sequence ID" value="NZ_PJNB01000001.1"/>
</dbReference>
<evidence type="ECO:0000313" key="2">
    <source>
        <dbReference type="Proteomes" id="UP000233786"/>
    </source>
</evidence>
<evidence type="ECO:0000313" key="1">
    <source>
        <dbReference type="EMBL" id="PKW15935.1"/>
    </source>
</evidence>
<comment type="caution">
    <text evidence="1">The sequence shown here is derived from an EMBL/GenBank/DDBJ whole genome shotgun (WGS) entry which is preliminary data.</text>
</comment>
<dbReference type="AlphaFoldDB" id="A0A2N3XZ32"/>
<organism evidence="1 2">
    <name type="scientific">Saccharopolyspora spinosa</name>
    <dbReference type="NCBI Taxonomy" id="60894"/>
    <lineage>
        <taxon>Bacteria</taxon>
        <taxon>Bacillati</taxon>
        <taxon>Actinomycetota</taxon>
        <taxon>Actinomycetes</taxon>
        <taxon>Pseudonocardiales</taxon>
        <taxon>Pseudonocardiaceae</taxon>
        <taxon>Saccharopolyspora</taxon>
    </lineage>
</organism>
<reference evidence="1" key="1">
    <citation type="submission" date="2017-12" db="EMBL/GenBank/DDBJ databases">
        <title>Sequencing the genomes of 1000 Actinobacteria strains.</title>
        <authorList>
            <person name="Klenk H.-P."/>
        </authorList>
    </citation>
    <scope>NUCLEOTIDE SEQUENCE [LARGE SCALE GENOMIC DNA]</scope>
    <source>
        <strain evidence="1">DSM 44228</strain>
    </source>
</reference>